<organism evidence="1 2">
    <name type="scientific">Mycolicibacterium mageritense</name>
    <name type="common">Mycobacterium mageritense</name>
    <dbReference type="NCBI Taxonomy" id="53462"/>
    <lineage>
        <taxon>Bacteria</taxon>
        <taxon>Bacillati</taxon>
        <taxon>Actinomycetota</taxon>
        <taxon>Actinomycetes</taxon>
        <taxon>Mycobacteriales</taxon>
        <taxon>Mycobacteriaceae</taxon>
        <taxon>Mycolicibacterium</taxon>
    </lineage>
</organism>
<dbReference type="Proteomes" id="UP000465622">
    <property type="component" value="Chromosome"/>
</dbReference>
<dbReference type="InterPro" id="IPR054219">
    <property type="entry name" value="DUF6939"/>
</dbReference>
<dbReference type="EMBL" id="AP022567">
    <property type="protein sequence ID" value="BBX36499.1"/>
    <property type="molecule type" value="Genomic_DNA"/>
</dbReference>
<name>A0ABM7I0U2_MYCME</name>
<accession>A0ABM7I0U2</accession>
<protein>
    <submittedName>
        <fullName evidence="1">Uncharacterized protein</fullName>
    </submittedName>
</protein>
<sequence>MLTVALRSRAQANRWPAGVVIHDVTSRGPEPWVKFSPFYPHGGIPVPFTPGRTAMSVEGIWQALKVFADDDVDESKLDVTTMRGLKRTERRYGRTRRLSPLGWWEFGDGAEVGGDVQAVSVPVLGWAIA</sequence>
<keyword evidence="2" id="KW-1185">Reference proteome</keyword>
<evidence type="ECO:0000313" key="1">
    <source>
        <dbReference type="EMBL" id="BBX36499.1"/>
    </source>
</evidence>
<reference evidence="1 2" key="1">
    <citation type="journal article" date="2019" name="Emerg. Microbes Infect.">
        <title>Comprehensive subspecies identification of 175 nontuberculous mycobacteria species based on 7547 genomic profiles.</title>
        <authorList>
            <person name="Matsumoto Y."/>
            <person name="Kinjo T."/>
            <person name="Motooka D."/>
            <person name="Nabeya D."/>
            <person name="Jung N."/>
            <person name="Uechi K."/>
            <person name="Horii T."/>
            <person name="Iida T."/>
            <person name="Fujita J."/>
            <person name="Nakamura S."/>
        </authorList>
    </citation>
    <scope>NUCLEOTIDE SEQUENCE [LARGE SCALE GENOMIC DNA]</scope>
    <source>
        <strain evidence="1 2">JCM 12375</strain>
    </source>
</reference>
<dbReference type="Pfam" id="PF22075">
    <property type="entry name" value="DUF6939"/>
    <property type="match status" value="1"/>
</dbReference>
<dbReference type="RefSeq" id="WP_407663294.1">
    <property type="nucleotide sequence ID" value="NZ_AP022567.1"/>
</dbReference>
<gene>
    <name evidence="1" type="ORF">MMAGJ_57810</name>
</gene>
<proteinExistence type="predicted"/>
<evidence type="ECO:0000313" key="2">
    <source>
        <dbReference type="Proteomes" id="UP000465622"/>
    </source>
</evidence>